<evidence type="ECO:0000313" key="2">
    <source>
        <dbReference type="Proteomes" id="UP000801492"/>
    </source>
</evidence>
<evidence type="ECO:0000313" key="1">
    <source>
        <dbReference type="EMBL" id="KAF2897491.1"/>
    </source>
</evidence>
<dbReference type="AlphaFoldDB" id="A0A8K0D591"/>
<name>A0A8K0D591_IGNLU</name>
<reference evidence="1" key="1">
    <citation type="submission" date="2019-08" db="EMBL/GenBank/DDBJ databases">
        <title>The genome of the North American firefly Photinus pyralis.</title>
        <authorList>
            <consortium name="Photinus pyralis genome working group"/>
            <person name="Fallon T.R."/>
            <person name="Sander Lower S.E."/>
            <person name="Weng J.-K."/>
        </authorList>
    </citation>
    <scope>NUCLEOTIDE SEQUENCE</scope>
    <source>
        <strain evidence="1">TRF0915ILg1</strain>
        <tissue evidence="1">Whole body</tissue>
    </source>
</reference>
<proteinExistence type="predicted"/>
<dbReference type="Proteomes" id="UP000801492">
    <property type="component" value="Unassembled WGS sequence"/>
</dbReference>
<dbReference type="OrthoDB" id="6622198at2759"/>
<sequence>MIWREILKIILDAILFCAKNNECIDRTNKALQQKDLLIDCGTKLIAVLRSTLQGLRDTGFEQTLQEVQNLAEEMDIDRGFLNKRKRRGKKLEIDATPDEGSNLIPEELFKIQIYCVLDTLLSQIDWRYQKMKTSCDDFCFLYGSSLQLLLI</sequence>
<comment type="caution">
    <text evidence="1">The sequence shown here is derived from an EMBL/GenBank/DDBJ whole genome shotgun (WGS) entry which is preliminary data.</text>
</comment>
<keyword evidence="2" id="KW-1185">Reference proteome</keyword>
<organism evidence="1 2">
    <name type="scientific">Ignelater luminosus</name>
    <name type="common">Cucubano</name>
    <name type="synonym">Pyrophorus luminosus</name>
    <dbReference type="NCBI Taxonomy" id="2038154"/>
    <lineage>
        <taxon>Eukaryota</taxon>
        <taxon>Metazoa</taxon>
        <taxon>Ecdysozoa</taxon>
        <taxon>Arthropoda</taxon>
        <taxon>Hexapoda</taxon>
        <taxon>Insecta</taxon>
        <taxon>Pterygota</taxon>
        <taxon>Neoptera</taxon>
        <taxon>Endopterygota</taxon>
        <taxon>Coleoptera</taxon>
        <taxon>Polyphaga</taxon>
        <taxon>Elateriformia</taxon>
        <taxon>Elateroidea</taxon>
        <taxon>Elateridae</taxon>
        <taxon>Agrypninae</taxon>
        <taxon>Pyrophorini</taxon>
        <taxon>Ignelater</taxon>
    </lineage>
</organism>
<dbReference type="EMBL" id="VTPC01004109">
    <property type="protein sequence ID" value="KAF2897491.1"/>
    <property type="molecule type" value="Genomic_DNA"/>
</dbReference>
<gene>
    <name evidence="1" type="ORF">ILUMI_08690</name>
</gene>
<accession>A0A8K0D591</accession>
<protein>
    <submittedName>
        <fullName evidence="1">Uncharacterized protein</fullName>
    </submittedName>
</protein>